<organism evidence="2 3">
    <name type="scientific">Oceanobacter antarcticus</name>
    <dbReference type="NCBI Taxonomy" id="3133425"/>
    <lineage>
        <taxon>Bacteria</taxon>
        <taxon>Pseudomonadati</taxon>
        <taxon>Pseudomonadota</taxon>
        <taxon>Gammaproteobacteria</taxon>
        <taxon>Oceanospirillales</taxon>
        <taxon>Oceanospirillaceae</taxon>
        <taxon>Oceanobacter</taxon>
    </lineage>
</organism>
<name>A0ABW8NLN2_9GAMM</name>
<sequence length="76" mass="8166">MAEKPNRLLDGGSLINGITGSCMIAKPAWLTADLSKKQITNQLSTPAIDAKPDDTLSMSKPVRVRYADNAKPAKIQ</sequence>
<reference evidence="2 3" key="1">
    <citation type="submission" date="2024-03" db="EMBL/GenBank/DDBJ databases">
        <title>High-quality draft genome sequence of Oceanobacter sp. wDCs-4.</title>
        <authorList>
            <person name="Dong C."/>
        </authorList>
    </citation>
    <scope>NUCLEOTIDE SEQUENCE [LARGE SCALE GENOMIC DNA]</scope>
    <source>
        <strain evidence="3">wDCs-4</strain>
    </source>
</reference>
<proteinExistence type="predicted"/>
<accession>A0ABW8NLN2</accession>
<dbReference type="RefSeq" id="WP_416206866.1">
    <property type="nucleotide sequence ID" value="NZ_JBBKTX010000021.1"/>
</dbReference>
<gene>
    <name evidence="2" type="ORF">WG929_15840</name>
</gene>
<dbReference type="EMBL" id="JBBKTX010000021">
    <property type="protein sequence ID" value="MFK4753883.1"/>
    <property type="molecule type" value="Genomic_DNA"/>
</dbReference>
<comment type="caution">
    <text evidence="2">The sequence shown here is derived from an EMBL/GenBank/DDBJ whole genome shotgun (WGS) entry which is preliminary data.</text>
</comment>
<keyword evidence="3" id="KW-1185">Reference proteome</keyword>
<dbReference type="Proteomes" id="UP001620597">
    <property type="component" value="Unassembled WGS sequence"/>
</dbReference>
<dbReference type="PROSITE" id="PS51257">
    <property type="entry name" value="PROKAR_LIPOPROTEIN"/>
    <property type="match status" value="1"/>
</dbReference>
<protein>
    <submittedName>
        <fullName evidence="2">Uncharacterized protein</fullName>
    </submittedName>
</protein>
<evidence type="ECO:0000256" key="1">
    <source>
        <dbReference type="SAM" id="MobiDB-lite"/>
    </source>
</evidence>
<evidence type="ECO:0000313" key="2">
    <source>
        <dbReference type="EMBL" id="MFK4753883.1"/>
    </source>
</evidence>
<evidence type="ECO:0000313" key="3">
    <source>
        <dbReference type="Proteomes" id="UP001620597"/>
    </source>
</evidence>
<feature type="region of interest" description="Disordered" evidence="1">
    <location>
        <begin position="45"/>
        <end position="76"/>
    </location>
</feature>